<dbReference type="Pfam" id="PF08568">
    <property type="entry name" value="Kinetochor_Ybp2"/>
    <property type="match status" value="1"/>
</dbReference>
<sequence length="684" mass="74938">MSDKPNLLLEALPPATDYITYLALLEYNLTVDNLPTLHEVLQDPKLTINIGWDLVHLLLPLLPQSEECLRDLARLGNPREVVLKATESLRLIEFNELHDERSEDGSEEVAVPGAGEGTSNQPNAATDGNAPLPVMKFLALLDMLSILHPRIKTKHPSRFLSTTLQAVLSSYSEAGSYMEELTAAAVKFIKALSGTRRPHLPPRRSSSRVVTASTQSLEPDPEGQEVQPTPEELALQKRLMQSFLTHVLEDYFTSLQSEGDVPGMAWSARLQEKLHPDRLIPNKATFADRFANEDSLQSRISTMGQIVLVAKDLDVDSKELFATLIDDKAEETGKPSEEDEPPETAEDIPLSKTGSLYLFAARNVSEILYSNSTGAGMKDIQIFPDHATILKNFIGTLSAETSGLEPEPLIDTIIALGLIAVENNQIGEPEDDERFTQYLQTMSLLSANCPSPTLRFHAHYITSTVLRSHPSDLVRLSFIRDTLEHCPYENLKATAVGWIKGETLEANLARPTASTTQSHGHTRASSSASSSSKAPLEPEAAQPSPALDTVPHSIFATPVALESVWPFLFPDLSHLTDAALPDAWLAFRVNLSFYLAALNFYALLVAATPLHGTLDMPGLHKRSGIERTFMGPLMGATEKFREALDEGGALREVEDKEGAETGKAELGLLGDVLRRIEQGLKAWG</sequence>
<dbReference type="PANTHER" id="PTHR28020">
    <property type="entry name" value="YAP1-BINDING PROTEIN 1-RELATED"/>
    <property type="match status" value="1"/>
</dbReference>
<organism evidence="2 3">
    <name type="scientific">Lineolata rhizophorae</name>
    <dbReference type="NCBI Taxonomy" id="578093"/>
    <lineage>
        <taxon>Eukaryota</taxon>
        <taxon>Fungi</taxon>
        <taxon>Dikarya</taxon>
        <taxon>Ascomycota</taxon>
        <taxon>Pezizomycotina</taxon>
        <taxon>Dothideomycetes</taxon>
        <taxon>Dothideomycetes incertae sedis</taxon>
        <taxon>Lineolatales</taxon>
        <taxon>Lineolataceae</taxon>
        <taxon>Lineolata</taxon>
    </lineage>
</organism>
<dbReference type="GO" id="GO:0034599">
    <property type="term" value="P:cellular response to oxidative stress"/>
    <property type="evidence" value="ECO:0007669"/>
    <property type="project" value="InterPro"/>
</dbReference>
<feature type="compositionally biased region" description="Basic residues" evidence="1">
    <location>
        <begin position="196"/>
        <end position="206"/>
    </location>
</feature>
<dbReference type="EMBL" id="MU001670">
    <property type="protein sequence ID" value="KAF2462124.1"/>
    <property type="molecule type" value="Genomic_DNA"/>
</dbReference>
<dbReference type="InterPro" id="IPR013877">
    <property type="entry name" value="YAP-bd/ALF4/Glomulin"/>
</dbReference>
<reference evidence="2" key="1">
    <citation type="journal article" date="2020" name="Stud. Mycol.">
        <title>101 Dothideomycetes genomes: a test case for predicting lifestyles and emergence of pathogens.</title>
        <authorList>
            <person name="Haridas S."/>
            <person name="Albert R."/>
            <person name="Binder M."/>
            <person name="Bloem J."/>
            <person name="Labutti K."/>
            <person name="Salamov A."/>
            <person name="Andreopoulos B."/>
            <person name="Baker S."/>
            <person name="Barry K."/>
            <person name="Bills G."/>
            <person name="Bluhm B."/>
            <person name="Cannon C."/>
            <person name="Castanera R."/>
            <person name="Culley D."/>
            <person name="Daum C."/>
            <person name="Ezra D."/>
            <person name="Gonzalez J."/>
            <person name="Henrissat B."/>
            <person name="Kuo A."/>
            <person name="Liang C."/>
            <person name="Lipzen A."/>
            <person name="Lutzoni F."/>
            <person name="Magnuson J."/>
            <person name="Mondo S."/>
            <person name="Nolan M."/>
            <person name="Ohm R."/>
            <person name="Pangilinan J."/>
            <person name="Park H.-J."/>
            <person name="Ramirez L."/>
            <person name="Alfaro M."/>
            <person name="Sun H."/>
            <person name="Tritt A."/>
            <person name="Yoshinaga Y."/>
            <person name="Zwiers L.-H."/>
            <person name="Turgeon B."/>
            <person name="Goodwin S."/>
            <person name="Spatafora J."/>
            <person name="Crous P."/>
            <person name="Grigoriev I."/>
        </authorList>
    </citation>
    <scope>NUCLEOTIDE SEQUENCE</scope>
    <source>
        <strain evidence="2">ATCC 16933</strain>
    </source>
</reference>
<feature type="compositionally biased region" description="Acidic residues" evidence="1">
    <location>
        <begin position="337"/>
        <end position="346"/>
    </location>
</feature>
<name>A0A6A6PDQ9_9PEZI</name>
<keyword evidence="3" id="KW-1185">Reference proteome</keyword>
<protein>
    <submittedName>
        <fullName evidence="2">YAP-binding/ALF4/Glomulin</fullName>
    </submittedName>
</protein>
<feature type="region of interest" description="Disordered" evidence="1">
    <location>
        <begin position="99"/>
        <end position="128"/>
    </location>
</feature>
<feature type="compositionally biased region" description="Basic and acidic residues" evidence="1">
    <location>
        <begin position="326"/>
        <end position="336"/>
    </location>
</feature>
<evidence type="ECO:0000313" key="3">
    <source>
        <dbReference type="Proteomes" id="UP000799766"/>
    </source>
</evidence>
<feature type="region of interest" description="Disordered" evidence="1">
    <location>
        <begin position="195"/>
        <end position="228"/>
    </location>
</feature>
<proteinExistence type="predicted"/>
<dbReference type="PANTHER" id="PTHR28020:SF1">
    <property type="entry name" value="YAP1-BINDING PROTEIN 1-RELATED"/>
    <property type="match status" value="1"/>
</dbReference>
<evidence type="ECO:0000313" key="2">
    <source>
        <dbReference type="EMBL" id="KAF2462124.1"/>
    </source>
</evidence>
<feature type="region of interest" description="Disordered" evidence="1">
    <location>
        <begin position="326"/>
        <end position="348"/>
    </location>
</feature>
<dbReference type="InterPro" id="IPR040347">
    <property type="entry name" value="YBP1/2"/>
</dbReference>
<feature type="region of interest" description="Disordered" evidence="1">
    <location>
        <begin position="509"/>
        <end position="547"/>
    </location>
</feature>
<accession>A0A6A6PDQ9</accession>
<dbReference type="GO" id="GO:0005737">
    <property type="term" value="C:cytoplasm"/>
    <property type="evidence" value="ECO:0007669"/>
    <property type="project" value="TreeGrafter"/>
</dbReference>
<dbReference type="AlphaFoldDB" id="A0A6A6PDQ9"/>
<gene>
    <name evidence="2" type="ORF">BDY21DRAFT_330511</name>
</gene>
<dbReference type="Proteomes" id="UP000799766">
    <property type="component" value="Unassembled WGS sequence"/>
</dbReference>
<evidence type="ECO:0000256" key="1">
    <source>
        <dbReference type="SAM" id="MobiDB-lite"/>
    </source>
</evidence>
<dbReference type="OrthoDB" id="5396786at2759"/>
<feature type="compositionally biased region" description="Polar residues" evidence="1">
    <location>
        <begin position="117"/>
        <end position="126"/>
    </location>
</feature>